<dbReference type="Proteomes" id="UP000579281">
    <property type="component" value="Unassembled WGS sequence"/>
</dbReference>
<keyword evidence="1" id="KW-1133">Transmembrane helix</keyword>
<keyword evidence="1" id="KW-0472">Membrane</keyword>
<gene>
    <name evidence="2" type="ORF">HNQ80_001030</name>
</gene>
<keyword evidence="1" id="KW-0812">Transmembrane</keyword>
<feature type="transmembrane region" description="Helical" evidence="1">
    <location>
        <begin position="43"/>
        <end position="60"/>
    </location>
</feature>
<evidence type="ECO:0000256" key="1">
    <source>
        <dbReference type="SAM" id="Phobius"/>
    </source>
</evidence>
<feature type="transmembrane region" description="Helical" evidence="1">
    <location>
        <begin position="14"/>
        <end position="31"/>
    </location>
</feature>
<reference evidence="2 3" key="1">
    <citation type="submission" date="2020-08" db="EMBL/GenBank/DDBJ databases">
        <title>Genomic Encyclopedia of Type Strains, Phase IV (KMG-IV): sequencing the most valuable type-strain genomes for metagenomic binning, comparative biology and taxonomic classification.</title>
        <authorList>
            <person name="Goeker M."/>
        </authorList>
    </citation>
    <scope>NUCLEOTIDE SEQUENCE [LARGE SCALE GENOMIC DNA]</scope>
    <source>
        <strain evidence="2 3">DSM 103526</strain>
    </source>
</reference>
<keyword evidence="3" id="KW-1185">Reference proteome</keyword>
<evidence type="ECO:0000313" key="2">
    <source>
        <dbReference type="EMBL" id="MBB6214945.1"/>
    </source>
</evidence>
<organism evidence="2 3">
    <name type="scientific">Anaerosolibacter carboniphilus</name>
    <dbReference type="NCBI Taxonomy" id="1417629"/>
    <lineage>
        <taxon>Bacteria</taxon>
        <taxon>Bacillati</taxon>
        <taxon>Bacillota</taxon>
        <taxon>Clostridia</taxon>
        <taxon>Peptostreptococcales</taxon>
        <taxon>Thermotaleaceae</taxon>
        <taxon>Anaerosolibacter</taxon>
    </lineage>
</organism>
<protein>
    <submittedName>
        <fullName evidence="2">FtsH-binding integral membrane protein</fullName>
    </submittedName>
</protein>
<sequence length="98" mass="11128">MQELNNVIIILQEVLKNPWMLMFAALWVLGYMLKEHTTLNNKIIPWVIWVAAGTLGWVLIEASIAGAIIGFVIGWIIIGFYEHIKNTFEIFKKDNAGA</sequence>
<dbReference type="AlphaFoldDB" id="A0A841KXS7"/>
<dbReference type="Pfam" id="PF16079">
    <property type="entry name" value="Phage_holin_5_2"/>
    <property type="match status" value="1"/>
</dbReference>
<evidence type="ECO:0000313" key="3">
    <source>
        <dbReference type="Proteomes" id="UP000579281"/>
    </source>
</evidence>
<accession>A0A841KXS7</accession>
<name>A0A841KXS7_9FIRM</name>
<comment type="caution">
    <text evidence="2">The sequence shown here is derived from an EMBL/GenBank/DDBJ whole genome shotgun (WGS) entry which is preliminary data.</text>
</comment>
<dbReference type="InterPro" id="IPR032111">
    <property type="entry name" value="Clostridium_phage_holin"/>
</dbReference>
<dbReference type="RefSeq" id="WP_184308787.1">
    <property type="nucleotide sequence ID" value="NZ_JACHEN010000004.1"/>
</dbReference>
<proteinExistence type="predicted"/>
<dbReference type="EMBL" id="JACHEN010000004">
    <property type="protein sequence ID" value="MBB6214945.1"/>
    <property type="molecule type" value="Genomic_DNA"/>
</dbReference>